<dbReference type="GO" id="GO:0015031">
    <property type="term" value="P:protein transport"/>
    <property type="evidence" value="ECO:0007669"/>
    <property type="project" value="UniProtKB-KW"/>
</dbReference>
<evidence type="ECO:0000256" key="3">
    <source>
        <dbReference type="ARBA" id="ARBA00022816"/>
    </source>
</evidence>
<dbReference type="GO" id="GO:0005643">
    <property type="term" value="C:nuclear pore"/>
    <property type="evidence" value="ECO:0007669"/>
    <property type="project" value="UniProtKB-SubCell"/>
</dbReference>
<keyword evidence="4" id="KW-0653">Protein transport</keyword>
<keyword evidence="10" id="KW-1185">Reference proteome</keyword>
<evidence type="ECO:0000256" key="6">
    <source>
        <dbReference type="ARBA" id="ARBA00023132"/>
    </source>
</evidence>
<keyword evidence="2" id="KW-0813">Transport</keyword>
<sequence length="460" mass="47311">MAFGRSNSLSINTGATNSLFASQQNNTSQPAQTAGLFGSTANAPKPGGLFGASTTGTTGQTGGGGLFGASTQQSQAPQAGGLFGSASAQNQNNTQQAGQTGTSSLFGGLGQNNAQTQPTQSTSLFGGLGQSQQQNKPSALFGGLGQSTTQQPQQTSSLFGGDLGQSQQQKPTGLFGGLGQSTQQQQSQPQPTTQTAPSLLSASLFNAPLPAPLAGSLTMGQPTSVPSTTQPGVKIDITSLRPTTRFSDLHDDLKKQIETLDSFIKLQESYAAQCEALLPSHGQNIASLSPDVQLIESKLDTVELGLENDSADVQAAKQSLEGDKADFFRVVRVIENLQLPSRFHYGPSLGGGRQGQGTNGSGALDEEYDVDLLGYFSREVGGMDRVAGTYAGALGEVEAHLGVVERSVLEAARGGGEGQGTVAELAQTLRGFEKGILDAAGRVGEVREGVGRLVLGRSGF</sequence>
<organism evidence="9 10">
    <name type="scientific">Elsinoe ampelina</name>
    <dbReference type="NCBI Taxonomy" id="302913"/>
    <lineage>
        <taxon>Eukaryota</taxon>
        <taxon>Fungi</taxon>
        <taxon>Dikarya</taxon>
        <taxon>Ascomycota</taxon>
        <taxon>Pezizomycotina</taxon>
        <taxon>Dothideomycetes</taxon>
        <taxon>Dothideomycetidae</taxon>
        <taxon>Myriangiales</taxon>
        <taxon>Elsinoaceae</taxon>
        <taxon>Elsinoe</taxon>
    </lineage>
</organism>
<proteinExistence type="predicted"/>
<evidence type="ECO:0000256" key="1">
    <source>
        <dbReference type="ARBA" id="ARBA00004567"/>
    </source>
</evidence>
<dbReference type="Pfam" id="PF21121">
    <property type="entry name" value="Nup49_C"/>
    <property type="match status" value="1"/>
</dbReference>
<evidence type="ECO:0008006" key="11">
    <source>
        <dbReference type="Google" id="ProtNLM"/>
    </source>
</evidence>
<feature type="compositionally biased region" description="Polar residues" evidence="8">
    <location>
        <begin position="218"/>
        <end position="231"/>
    </location>
</feature>
<accession>A0A6A6GN36</accession>
<comment type="subcellular location">
    <subcellularLocation>
        <location evidence="1">Nucleus</location>
        <location evidence="1">Nuclear pore complex</location>
    </subcellularLocation>
</comment>
<evidence type="ECO:0000256" key="2">
    <source>
        <dbReference type="ARBA" id="ARBA00022448"/>
    </source>
</evidence>
<dbReference type="InterPro" id="IPR024882">
    <property type="entry name" value="NUP58/p45/49"/>
</dbReference>
<evidence type="ECO:0000313" key="9">
    <source>
        <dbReference type="EMBL" id="KAF2227038.1"/>
    </source>
</evidence>
<dbReference type="GO" id="GO:0017056">
    <property type="term" value="F:structural constituent of nuclear pore"/>
    <property type="evidence" value="ECO:0007669"/>
    <property type="project" value="InterPro"/>
</dbReference>
<dbReference type="Pfam" id="PF13634">
    <property type="entry name" value="Nucleoporin_FG"/>
    <property type="match status" value="2"/>
</dbReference>
<dbReference type="EMBL" id="ML992502">
    <property type="protein sequence ID" value="KAF2227038.1"/>
    <property type="molecule type" value="Genomic_DNA"/>
</dbReference>
<reference evidence="10" key="1">
    <citation type="journal article" date="2020" name="Stud. Mycol.">
        <title>101 Dothideomycetes genomes: A test case for predicting lifestyles and emergence of pathogens.</title>
        <authorList>
            <person name="Haridas S."/>
            <person name="Albert R."/>
            <person name="Binder M."/>
            <person name="Bloem J."/>
            <person name="LaButti K."/>
            <person name="Salamov A."/>
            <person name="Andreopoulos B."/>
            <person name="Baker S."/>
            <person name="Barry K."/>
            <person name="Bills G."/>
            <person name="Bluhm B."/>
            <person name="Cannon C."/>
            <person name="Castanera R."/>
            <person name="Culley D."/>
            <person name="Daum C."/>
            <person name="Ezra D."/>
            <person name="Gonzalez J."/>
            <person name="Henrissat B."/>
            <person name="Kuo A."/>
            <person name="Liang C."/>
            <person name="Lipzen A."/>
            <person name="Lutzoni F."/>
            <person name="Magnuson J."/>
            <person name="Mondo S."/>
            <person name="Nolan M."/>
            <person name="Ohm R."/>
            <person name="Pangilinan J."/>
            <person name="Park H.-J."/>
            <person name="Ramirez L."/>
            <person name="Alfaro M."/>
            <person name="Sun H."/>
            <person name="Tritt A."/>
            <person name="Yoshinaga Y."/>
            <person name="Zwiers L.-H."/>
            <person name="Turgeon B."/>
            <person name="Goodwin S."/>
            <person name="Spatafora J."/>
            <person name="Crous P."/>
            <person name="Grigoriev I."/>
        </authorList>
    </citation>
    <scope>NUCLEOTIDE SEQUENCE [LARGE SCALE GENOMIC DNA]</scope>
    <source>
        <strain evidence="10">CECT 20119</strain>
    </source>
</reference>
<feature type="region of interest" description="Disordered" evidence="8">
    <location>
        <begin position="213"/>
        <end position="232"/>
    </location>
</feature>
<keyword evidence="6" id="KW-0906">Nuclear pore complex</keyword>
<evidence type="ECO:0000256" key="7">
    <source>
        <dbReference type="ARBA" id="ARBA00023242"/>
    </source>
</evidence>
<evidence type="ECO:0000256" key="5">
    <source>
        <dbReference type="ARBA" id="ARBA00023010"/>
    </source>
</evidence>
<dbReference type="GO" id="GO:0051028">
    <property type="term" value="P:mRNA transport"/>
    <property type="evidence" value="ECO:0007669"/>
    <property type="project" value="UniProtKB-KW"/>
</dbReference>
<dbReference type="InterPro" id="IPR025574">
    <property type="entry name" value="Nucleoporin_FG_rpt"/>
</dbReference>
<feature type="compositionally biased region" description="Low complexity" evidence="8">
    <location>
        <begin position="180"/>
        <end position="195"/>
    </location>
</feature>
<evidence type="ECO:0000256" key="8">
    <source>
        <dbReference type="SAM" id="MobiDB-lite"/>
    </source>
</evidence>
<feature type="compositionally biased region" description="Low complexity" evidence="8">
    <location>
        <begin position="84"/>
        <end position="103"/>
    </location>
</feature>
<gene>
    <name evidence="9" type="ORF">BDZ85DRAFT_306377</name>
</gene>
<feature type="region of interest" description="Disordered" evidence="8">
    <location>
        <begin position="23"/>
        <end position="196"/>
    </location>
</feature>
<feature type="compositionally biased region" description="Polar residues" evidence="8">
    <location>
        <begin position="23"/>
        <end position="32"/>
    </location>
</feature>
<dbReference type="PANTHER" id="PTHR13437">
    <property type="entry name" value="NUCLEOPORIN P58/P45 NUCLEOPORIN-LIKE PROTEIN 1"/>
    <property type="match status" value="1"/>
</dbReference>
<protein>
    <recommendedName>
        <fullName evidence="11">Nucleoporin NUP49/NSP49</fullName>
    </recommendedName>
</protein>
<feature type="compositionally biased region" description="Low complexity" evidence="8">
    <location>
        <begin position="120"/>
        <end position="134"/>
    </location>
</feature>
<keyword evidence="7" id="KW-0539">Nucleus</keyword>
<dbReference type="AlphaFoldDB" id="A0A6A6GN36"/>
<evidence type="ECO:0000313" key="10">
    <source>
        <dbReference type="Proteomes" id="UP000799538"/>
    </source>
</evidence>
<evidence type="ECO:0000256" key="4">
    <source>
        <dbReference type="ARBA" id="ARBA00022927"/>
    </source>
</evidence>
<name>A0A6A6GN36_9PEZI</name>
<dbReference type="OrthoDB" id="2538017at2759"/>
<dbReference type="GO" id="GO:0008139">
    <property type="term" value="F:nuclear localization sequence binding"/>
    <property type="evidence" value="ECO:0007669"/>
    <property type="project" value="InterPro"/>
</dbReference>
<dbReference type="PANTHER" id="PTHR13437:SF2">
    <property type="entry name" value="NUCLEOPORIN P58_P45"/>
    <property type="match status" value="1"/>
</dbReference>
<keyword evidence="3" id="KW-0509">mRNA transport</keyword>
<keyword evidence="5" id="KW-0811">Translocation</keyword>
<dbReference type="Proteomes" id="UP000799538">
    <property type="component" value="Unassembled WGS sequence"/>
</dbReference>
<feature type="compositionally biased region" description="Low complexity" evidence="8">
    <location>
        <begin position="146"/>
        <end position="157"/>
    </location>
</feature>